<dbReference type="EMBL" id="JAYFUH010000036">
    <property type="protein sequence ID" value="MEA5666054.1"/>
    <property type="molecule type" value="Genomic_DNA"/>
</dbReference>
<reference evidence="2 3" key="1">
    <citation type="submission" date="2023-12" db="EMBL/GenBank/DDBJ databases">
        <title>Stenotrophomonas guangdongensis sp. nov., isolated from wilted pepper plants (Capsicum annuum).</title>
        <authorList>
            <person name="Qiu M."/>
            <person name="Li Y."/>
            <person name="Liu Q."/>
            <person name="Zhang X."/>
            <person name="Huang Y."/>
            <person name="Guo R."/>
            <person name="Hu M."/>
            <person name="Zhou J."/>
            <person name="Zhou X."/>
        </authorList>
    </citation>
    <scope>NUCLEOTIDE SEQUENCE [LARGE SCALE GENOMIC DNA]</scope>
    <source>
        <strain evidence="2 3">MH1</strain>
    </source>
</reference>
<evidence type="ECO:0000313" key="2">
    <source>
        <dbReference type="EMBL" id="MEA5666054.1"/>
    </source>
</evidence>
<keyword evidence="3" id="KW-1185">Reference proteome</keyword>
<evidence type="ECO:0000256" key="1">
    <source>
        <dbReference type="SAM" id="MobiDB-lite"/>
    </source>
</evidence>
<evidence type="ECO:0008006" key="4">
    <source>
        <dbReference type="Google" id="ProtNLM"/>
    </source>
</evidence>
<dbReference type="Proteomes" id="UP001301653">
    <property type="component" value="Unassembled WGS sequence"/>
</dbReference>
<comment type="caution">
    <text evidence="2">The sequence shown here is derived from an EMBL/GenBank/DDBJ whole genome shotgun (WGS) entry which is preliminary data.</text>
</comment>
<accession>A0ABU5UY82</accession>
<organism evidence="2 3">
    <name type="scientific">Stenotrophomonas capsici</name>
    <dbReference type="NCBI Taxonomy" id="3110230"/>
    <lineage>
        <taxon>Bacteria</taxon>
        <taxon>Pseudomonadati</taxon>
        <taxon>Pseudomonadota</taxon>
        <taxon>Gammaproteobacteria</taxon>
        <taxon>Lysobacterales</taxon>
        <taxon>Lysobacteraceae</taxon>
        <taxon>Stenotrophomonas</taxon>
    </lineage>
</organism>
<feature type="region of interest" description="Disordered" evidence="1">
    <location>
        <begin position="45"/>
        <end position="89"/>
    </location>
</feature>
<feature type="compositionally biased region" description="Low complexity" evidence="1">
    <location>
        <begin position="56"/>
        <end position="79"/>
    </location>
</feature>
<proteinExistence type="predicted"/>
<evidence type="ECO:0000313" key="3">
    <source>
        <dbReference type="Proteomes" id="UP001301653"/>
    </source>
</evidence>
<name>A0ABU5UY82_9GAMM</name>
<gene>
    <name evidence="2" type="ORF">VA603_00690</name>
</gene>
<protein>
    <recommendedName>
        <fullName evidence="4">Transmembrane protein</fullName>
    </recommendedName>
</protein>
<dbReference type="RefSeq" id="WP_323437639.1">
    <property type="nucleotide sequence ID" value="NZ_JAYFUH010000036.1"/>
</dbReference>
<sequence length="195" mass="19912">MNASLKIVVGAGAAILIGAALVLALRKGEPAAPPAPAPAAVVDAAPAAPTPPPADATPAPWETGPAVPTAAAPATAAMRVPPPPTSPDAQMRTAIAQMERQMAQNEAQAHAMLRQLNTAQATGSLPPGMNVEAARTNIQIALKAQQLGREMVALSQQPDSPARQQRMNQISTELIALREGLRYDVNTPAAAKAAP</sequence>